<dbReference type="InterPro" id="IPR002328">
    <property type="entry name" value="ADH_Zn_CS"/>
</dbReference>
<evidence type="ECO:0000256" key="1">
    <source>
        <dbReference type="ARBA" id="ARBA00022723"/>
    </source>
</evidence>
<dbReference type="SMART" id="SM00829">
    <property type="entry name" value="PKS_ER"/>
    <property type="match status" value="1"/>
</dbReference>
<keyword evidence="1 4" id="KW-0479">Metal-binding</keyword>
<keyword evidence="3" id="KW-0560">Oxidoreductase</keyword>
<dbReference type="InterPro" id="IPR036291">
    <property type="entry name" value="NAD(P)-bd_dom_sf"/>
</dbReference>
<feature type="domain" description="Enoyl reductase (ER)" evidence="5">
    <location>
        <begin position="12"/>
        <end position="347"/>
    </location>
</feature>
<gene>
    <name evidence="6" type="ORF">SAMN04490178_11212</name>
</gene>
<dbReference type="PANTHER" id="PTHR43401">
    <property type="entry name" value="L-THREONINE 3-DEHYDROGENASE"/>
    <property type="match status" value="1"/>
</dbReference>
<dbReference type="Pfam" id="PF00107">
    <property type="entry name" value="ADH_zinc_N"/>
    <property type="match status" value="1"/>
</dbReference>
<dbReference type="InterPro" id="IPR050129">
    <property type="entry name" value="Zn_alcohol_dh"/>
</dbReference>
<dbReference type="Gene3D" id="3.40.50.720">
    <property type="entry name" value="NAD(P)-binding Rossmann-like Domain"/>
    <property type="match status" value="1"/>
</dbReference>
<dbReference type="OrthoDB" id="1674659at2"/>
<sequence>MQKTMKAAVLYGLRDIRCETVPVPDIGREDVLVKVKYAGICGSDIPRAMVSGARRYPLILGHEFCGEVAAVGEAVDGYRPGDRVAVAPLIPCGNCEHCREGHYGLCEHYNIIGTGSDGAFAEYTKVPFRHLLRLPDQLDYATAAGIEPATIGYHGVAKGGIQAGDTVAVLGCGPIGQLTLQWAKLFGAATVIAVDIFPEKLELAKSLGADILINSRECDPVQRIRELTGGGAQVVLETAGSKITQEQAVLVARKQGRVVFLGISHSDLPLQEKTIEAILRGEISLQGSWNSYSAPYPGKAWTATLEFMSQGKLQFAPMISHRIKLEELAHYLAAIADRTISFNKILVEI</sequence>
<dbReference type="InterPro" id="IPR013149">
    <property type="entry name" value="ADH-like_C"/>
</dbReference>
<protein>
    <submittedName>
        <fullName evidence="6">L-iditol 2-dehydrogenase</fullName>
    </submittedName>
</protein>
<name>A0A1H8VMP3_9FIRM</name>
<evidence type="ECO:0000313" key="7">
    <source>
        <dbReference type="Proteomes" id="UP000198847"/>
    </source>
</evidence>
<dbReference type="EMBL" id="FODY01000012">
    <property type="protein sequence ID" value="SEP16477.1"/>
    <property type="molecule type" value="Genomic_DNA"/>
</dbReference>
<dbReference type="InterPro" id="IPR013154">
    <property type="entry name" value="ADH-like_N"/>
</dbReference>
<evidence type="ECO:0000259" key="5">
    <source>
        <dbReference type="SMART" id="SM00829"/>
    </source>
</evidence>
<evidence type="ECO:0000256" key="3">
    <source>
        <dbReference type="ARBA" id="ARBA00023002"/>
    </source>
</evidence>
<organism evidence="6 7">
    <name type="scientific">Propionispora vibrioides</name>
    <dbReference type="NCBI Taxonomy" id="112903"/>
    <lineage>
        <taxon>Bacteria</taxon>
        <taxon>Bacillati</taxon>
        <taxon>Bacillota</taxon>
        <taxon>Negativicutes</taxon>
        <taxon>Selenomonadales</taxon>
        <taxon>Sporomusaceae</taxon>
        <taxon>Propionispora</taxon>
    </lineage>
</organism>
<dbReference type="InterPro" id="IPR011032">
    <property type="entry name" value="GroES-like_sf"/>
</dbReference>
<dbReference type="SUPFAM" id="SSF51735">
    <property type="entry name" value="NAD(P)-binding Rossmann-fold domains"/>
    <property type="match status" value="1"/>
</dbReference>
<dbReference type="Proteomes" id="UP000198847">
    <property type="component" value="Unassembled WGS sequence"/>
</dbReference>
<dbReference type="CDD" id="cd08236">
    <property type="entry name" value="sugar_DH"/>
    <property type="match status" value="1"/>
</dbReference>
<accession>A0A1H8VMP3</accession>
<dbReference type="GO" id="GO:0008270">
    <property type="term" value="F:zinc ion binding"/>
    <property type="evidence" value="ECO:0007669"/>
    <property type="project" value="InterPro"/>
</dbReference>
<keyword evidence="7" id="KW-1185">Reference proteome</keyword>
<evidence type="ECO:0000256" key="2">
    <source>
        <dbReference type="ARBA" id="ARBA00022833"/>
    </source>
</evidence>
<dbReference type="SUPFAM" id="SSF50129">
    <property type="entry name" value="GroES-like"/>
    <property type="match status" value="1"/>
</dbReference>
<dbReference type="PROSITE" id="PS00059">
    <property type="entry name" value="ADH_ZINC"/>
    <property type="match status" value="1"/>
</dbReference>
<dbReference type="Pfam" id="PF08240">
    <property type="entry name" value="ADH_N"/>
    <property type="match status" value="1"/>
</dbReference>
<dbReference type="PANTHER" id="PTHR43401:SF2">
    <property type="entry name" value="L-THREONINE 3-DEHYDROGENASE"/>
    <property type="match status" value="1"/>
</dbReference>
<dbReference type="AlphaFoldDB" id="A0A1H8VMP3"/>
<proteinExistence type="inferred from homology"/>
<evidence type="ECO:0000256" key="4">
    <source>
        <dbReference type="RuleBase" id="RU361277"/>
    </source>
</evidence>
<keyword evidence="2 4" id="KW-0862">Zinc</keyword>
<dbReference type="InterPro" id="IPR020843">
    <property type="entry name" value="ER"/>
</dbReference>
<dbReference type="GO" id="GO:0016491">
    <property type="term" value="F:oxidoreductase activity"/>
    <property type="evidence" value="ECO:0007669"/>
    <property type="project" value="UniProtKB-KW"/>
</dbReference>
<comment type="similarity">
    <text evidence="4">Belongs to the zinc-containing alcohol dehydrogenase family.</text>
</comment>
<dbReference type="STRING" id="112903.SAMN04490178_11212"/>
<reference evidence="6 7" key="1">
    <citation type="submission" date="2016-10" db="EMBL/GenBank/DDBJ databases">
        <authorList>
            <person name="de Groot N.N."/>
        </authorList>
    </citation>
    <scope>NUCLEOTIDE SEQUENCE [LARGE SCALE GENOMIC DNA]</scope>
    <source>
        <strain evidence="6 7">DSM 13305</strain>
    </source>
</reference>
<comment type="cofactor">
    <cofactor evidence="4">
        <name>Zn(2+)</name>
        <dbReference type="ChEBI" id="CHEBI:29105"/>
    </cofactor>
</comment>
<dbReference type="Gene3D" id="3.90.180.10">
    <property type="entry name" value="Medium-chain alcohol dehydrogenases, catalytic domain"/>
    <property type="match status" value="1"/>
</dbReference>
<evidence type="ECO:0000313" key="6">
    <source>
        <dbReference type="EMBL" id="SEP16477.1"/>
    </source>
</evidence>